<keyword evidence="5" id="KW-0449">Lipoprotein</keyword>
<keyword evidence="9" id="KW-1185">Reference proteome</keyword>
<dbReference type="PANTHER" id="PTHR43649">
    <property type="entry name" value="ARABINOSE-BINDING PROTEIN-RELATED"/>
    <property type="match status" value="1"/>
</dbReference>
<name>A0ABS6KC98_9FIRM</name>
<proteinExistence type="predicted"/>
<dbReference type="InterPro" id="IPR006059">
    <property type="entry name" value="SBP"/>
</dbReference>
<dbReference type="PROSITE" id="PS51257">
    <property type="entry name" value="PROKAR_LIPOPROTEIN"/>
    <property type="match status" value="1"/>
</dbReference>
<evidence type="ECO:0000256" key="1">
    <source>
        <dbReference type="ARBA" id="ARBA00022475"/>
    </source>
</evidence>
<accession>A0ABS6KC98</accession>
<feature type="region of interest" description="Disordered" evidence="6">
    <location>
        <begin position="26"/>
        <end position="63"/>
    </location>
</feature>
<organism evidence="8 9">
    <name type="scientific">Diplocloster modestus</name>
    <dbReference type="NCBI Taxonomy" id="2850322"/>
    <lineage>
        <taxon>Bacteria</taxon>
        <taxon>Bacillati</taxon>
        <taxon>Bacillota</taxon>
        <taxon>Clostridia</taxon>
        <taxon>Lachnospirales</taxon>
        <taxon>Lachnospiraceae</taxon>
        <taxon>Diplocloster</taxon>
    </lineage>
</organism>
<evidence type="ECO:0000256" key="4">
    <source>
        <dbReference type="ARBA" id="ARBA00023139"/>
    </source>
</evidence>
<evidence type="ECO:0000256" key="2">
    <source>
        <dbReference type="ARBA" id="ARBA00022729"/>
    </source>
</evidence>
<dbReference type="SUPFAM" id="SSF53850">
    <property type="entry name" value="Periplasmic binding protein-like II"/>
    <property type="match status" value="1"/>
</dbReference>
<dbReference type="Proteomes" id="UP001314681">
    <property type="component" value="Unassembled WGS sequence"/>
</dbReference>
<reference evidence="8 9" key="1">
    <citation type="submission" date="2021-06" db="EMBL/GenBank/DDBJ databases">
        <title>Description of novel taxa of the family Lachnospiraceae.</title>
        <authorList>
            <person name="Chaplin A.V."/>
            <person name="Sokolova S.R."/>
            <person name="Pikina A.P."/>
            <person name="Korzhanova M."/>
            <person name="Belova V."/>
            <person name="Korostin D."/>
            <person name="Efimov B.A."/>
        </authorList>
    </citation>
    <scope>NUCLEOTIDE SEQUENCE [LARGE SCALE GENOMIC DNA]</scope>
    <source>
        <strain evidence="8 9">ASD4241</strain>
    </source>
</reference>
<dbReference type="InterPro" id="IPR050490">
    <property type="entry name" value="Bact_solute-bd_prot1"/>
</dbReference>
<evidence type="ECO:0000256" key="7">
    <source>
        <dbReference type="SAM" id="SignalP"/>
    </source>
</evidence>
<evidence type="ECO:0000256" key="5">
    <source>
        <dbReference type="ARBA" id="ARBA00023288"/>
    </source>
</evidence>
<keyword evidence="1" id="KW-1003">Cell membrane</keyword>
<evidence type="ECO:0000313" key="8">
    <source>
        <dbReference type="EMBL" id="MBU9728147.1"/>
    </source>
</evidence>
<dbReference type="Pfam" id="PF01547">
    <property type="entry name" value="SBP_bac_1"/>
    <property type="match status" value="1"/>
</dbReference>
<dbReference type="Gene3D" id="3.40.190.10">
    <property type="entry name" value="Periplasmic binding protein-like II"/>
    <property type="match status" value="2"/>
</dbReference>
<feature type="signal peptide" evidence="7">
    <location>
        <begin position="1"/>
        <end position="21"/>
    </location>
</feature>
<evidence type="ECO:0000256" key="3">
    <source>
        <dbReference type="ARBA" id="ARBA00023136"/>
    </source>
</evidence>
<dbReference type="EMBL" id="JAHQCX010000016">
    <property type="protein sequence ID" value="MBU9728147.1"/>
    <property type="molecule type" value="Genomic_DNA"/>
</dbReference>
<keyword evidence="2 7" id="KW-0732">Signal</keyword>
<feature type="chain" id="PRO_5046937657" evidence="7">
    <location>
        <begin position="22"/>
        <end position="460"/>
    </location>
</feature>
<sequence>MRRKGLCIVMAFVMASLVAAAGCGSKAQDNTTGGKDNVEPAAETSGSVQPDAGEEDTDSGKSEGADLTMLINADNALGGIQAVCDLAEKKMGIHVEIETRVGGSDGDNIVKTRLASGEMADICVYNSGATFAALNPEEYFIDLTDEAWMGNLDDNYLQSVTVKDKVYGIPSASMNCGVILYNKDIYDKYKLSVPKTWDEFMANCETIKKGGETALIGSLATPWTGQVIQLGDFYNVNAQDPAFAQEFQKGSAKYADTPAALRSFEKLEETIPYYNEDFLATTYDDACDKLANAEGAHWPILSYAIQNIYELYGEEAANKIGAFAVPGDSADNNGITVWIPESFYGNKNSENIEAIKQFFEFYITPEALDAYCSALLPDGPFCEKGYELPDNVYDMVKQEQSYIEAGKWGTAMEFQTSVKGADLPAICQELISGQTTAKKAAQKYDDDCLKAAVQMGLDWK</sequence>
<gene>
    <name evidence="8" type="ORF">KTH90_19240</name>
</gene>
<keyword evidence="4" id="KW-0564">Palmitate</keyword>
<evidence type="ECO:0000313" key="9">
    <source>
        <dbReference type="Proteomes" id="UP001314681"/>
    </source>
</evidence>
<protein>
    <submittedName>
        <fullName evidence="8">Extracellular solute-binding protein</fullName>
    </submittedName>
</protein>
<dbReference type="PANTHER" id="PTHR43649:SF33">
    <property type="entry name" value="POLYGALACTURONAN_RHAMNOGALACTURONAN-BINDING PROTEIN YTCQ"/>
    <property type="match status" value="1"/>
</dbReference>
<keyword evidence="3" id="KW-0472">Membrane</keyword>
<evidence type="ECO:0000256" key="6">
    <source>
        <dbReference type="SAM" id="MobiDB-lite"/>
    </source>
</evidence>
<comment type="caution">
    <text evidence="8">The sequence shown here is derived from an EMBL/GenBank/DDBJ whole genome shotgun (WGS) entry which is preliminary data.</text>
</comment>